<evidence type="ECO:0000313" key="1">
    <source>
        <dbReference type="EMBL" id="OUJ18900.1"/>
    </source>
</evidence>
<evidence type="ECO:0008006" key="3">
    <source>
        <dbReference type="Google" id="ProtNLM"/>
    </source>
</evidence>
<proteinExistence type="predicted"/>
<dbReference type="Proteomes" id="UP000195137">
    <property type="component" value="Unassembled WGS sequence"/>
</dbReference>
<dbReference type="RefSeq" id="WP_086636952.1">
    <property type="nucleotide sequence ID" value="NZ_MRZU01000003.1"/>
</dbReference>
<comment type="caution">
    <text evidence="1">The sequence shown here is derived from an EMBL/GenBank/DDBJ whole genome shotgun (WGS) entry which is preliminary data.</text>
</comment>
<protein>
    <recommendedName>
        <fullName evidence="3">DUF3892 domain-containing protein</fullName>
    </recommendedName>
</protein>
<sequence length="94" mass="10892">MVDYYIKCIQEHRGENISNVGVGKKLDKWIETKKTKKEVILDIDEKNKVIKTAYLNNKEWVAGNEVHTVEGEYIRTDRNDKLSDNLGELPNCPD</sequence>
<gene>
    <name evidence="1" type="ORF">AMET1_0551</name>
</gene>
<organism evidence="1 2">
    <name type="scientific">Methanonatronarchaeum thermophilum</name>
    <dbReference type="NCBI Taxonomy" id="1927129"/>
    <lineage>
        <taxon>Archaea</taxon>
        <taxon>Methanobacteriati</taxon>
        <taxon>Methanobacteriota</taxon>
        <taxon>Methanonatronarchaeia</taxon>
        <taxon>Methanonatronarchaeales</taxon>
        <taxon>Methanonatronarchaeaceae</taxon>
        <taxon>Methanonatronarchaeum</taxon>
    </lineage>
</organism>
<accession>A0A1Y3GCD5</accession>
<keyword evidence="2" id="KW-1185">Reference proteome</keyword>
<name>A0A1Y3GCD5_9EURY</name>
<dbReference type="AlphaFoldDB" id="A0A1Y3GCD5"/>
<reference evidence="1 2" key="1">
    <citation type="submission" date="2016-12" db="EMBL/GenBank/DDBJ databases">
        <title>Discovery of methanogenic haloarchaea.</title>
        <authorList>
            <person name="Sorokin D.Y."/>
            <person name="Makarova K.S."/>
            <person name="Abbas B."/>
            <person name="Ferrer M."/>
            <person name="Golyshin P.N."/>
        </authorList>
    </citation>
    <scope>NUCLEOTIDE SEQUENCE [LARGE SCALE GENOMIC DNA]</scope>
    <source>
        <strain evidence="1">AMET1</strain>
    </source>
</reference>
<evidence type="ECO:0000313" key="2">
    <source>
        <dbReference type="Proteomes" id="UP000195137"/>
    </source>
</evidence>
<dbReference type="EMBL" id="MRZU01000003">
    <property type="protein sequence ID" value="OUJ18900.1"/>
    <property type="molecule type" value="Genomic_DNA"/>
</dbReference>